<name>A0AAU0UK43_9FIRM</name>
<dbReference type="CDD" id="cd10917">
    <property type="entry name" value="CE4_NodB_like_6s_7s"/>
    <property type="match status" value="1"/>
</dbReference>
<dbReference type="InterPro" id="IPR002509">
    <property type="entry name" value="NODB_dom"/>
</dbReference>
<feature type="domain" description="NodB homology" evidence="2">
    <location>
        <begin position="55"/>
        <end position="232"/>
    </location>
</feature>
<evidence type="ECO:0000313" key="3">
    <source>
        <dbReference type="EMBL" id="WRO20518.1"/>
    </source>
</evidence>
<evidence type="ECO:0000259" key="2">
    <source>
        <dbReference type="PROSITE" id="PS51677"/>
    </source>
</evidence>
<dbReference type="GO" id="GO:0005975">
    <property type="term" value="P:carbohydrate metabolic process"/>
    <property type="evidence" value="ECO:0007669"/>
    <property type="project" value="InterPro"/>
</dbReference>
<sequence>MIFILGGRKGKLAGVLLFACVMLLFTIFFTDFSGFIAATGSNELRPIYKVGITEKKVAISFDACWGAEYTDDILAKLDEYNIKTTFFLVNIWLKDYPDVAKEIVKQGHEIGLHSTTHPHFSKLSEEDIKKELKDNHEMIAEITGFQPTVFRPPFGDYNSRLIEISNSLGYDVIQWDVDSLDWKDLSAEEIYDRVIKRVEPGSIVLFHNNGKHTAEALEPIIKTLKAQDFEIVPVSKLLLPGEYYVDHQGTQKAK</sequence>
<dbReference type="PANTHER" id="PTHR10587">
    <property type="entry name" value="GLYCOSYL TRANSFERASE-RELATED"/>
    <property type="match status" value="1"/>
</dbReference>
<dbReference type="SUPFAM" id="SSF88713">
    <property type="entry name" value="Glycoside hydrolase/deacetylase"/>
    <property type="match status" value="1"/>
</dbReference>
<protein>
    <submittedName>
        <fullName evidence="3">Polysaccharide deacetylase family protein</fullName>
    </submittedName>
</protein>
<dbReference type="InterPro" id="IPR011330">
    <property type="entry name" value="Glyco_hydro/deAcase_b/a-brl"/>
</dbReference>
<dbReference type="PROSITE" id="PS51677">
    <property type="entry name" value="NODB"/>
    <property type="match status" value="1"/>
</dbReference>
<reference evidence="3 4" key="1">
    <citation type="submission" date="2023-04" db="EMBL/GenBank/DDBJ databases">
        <authorList>
            <person name="Hsu D."/>
        </authorList>
    </citation>
    <scope>NUCLEOTIDE SEQUENCE [LARGE SCALE GENOMIC DNA]</scope>
    <source>
        <strain evidence="3 4">MK1</strain>
    </source>
</reference>
<dbReference type="RefSeq" id="WP_366923412.1">
    <property type="nucleotide sequence ID" value="NZ_CP121694.1"/>
</dbReference>
<dbReference type="KEGG" id="dbc:MFMK1_000290"/>
<dbReference type="Proteomes" id="UP001329915">
    <property type="component" value="Chromosome"/>
</dbReference>
<dbReference type="Pfam" id="PF01522">
    <property type="entry name" value="Polysacc_deac_1"/>
    <property type="match status" value="1"/>
</dbReference>
<organism evidence="3 4">
    <name type="scientific">Metallumcola ferriviriculae</name>
    <dbReference type="NCBI Taxonomy" id="3039180"/>
    <lineage>
        <taxon>Bacteria</taxon>
        <taxon>Bacillati</taxon>
        <taxon>Bacillota</taxon>
        <taxon>Clostridia</taxon>
        <taxon>Neomoorellales</taxon>
        <taxon>Desulfitibacteraceae</taxon>
        <taxon>Metallumcola</taxon>
    </lineage>
</organism>
<keyword evidence="1" id="KW-0472">Membrane</keyword>
<dbReference type="AlphaFoldDB" id="A0AAU0UK43"/>
<dbReference type="EMBL" id="CP121694">
    <property type="protein sequence ID" value="WRO20518.1"/>
    <property type="molecule type" value="Genomic_DNA"/>
</dbReference>
<gene>
    <name evidence="3" type="ORF">MFMK1_000290</name>
</gene>
<dbReference type="GO" id="GO:0016020">
    <property type="term" value="C:membrane"/>
    <property type="evidence" value="ECO:0007669"/>
    <property type="project" value="TreeGrafter"/>
</dbReference>
<keyword evidence="4" id="KW-1185">Reference proteome</keyword>
<dbReference type="PANTHER" id="PTHR10587:SF128">
    <property type="entry name" value="POLYSACCHARIDE DEACETYLASE PDAB-RELATED"/>
    <property type="match status" value="1"/>
</dbReference>
<evidence type="ECO:0000256" key="1">
    <source>
        <dbReference type="SAM" id="Phobius"/>
    </source>
</evidence>
<accession>A0AAU0UK43</accession>
<dbReference type="Gene3D" id="3.20.20.370">
    <property type="entry name" value="Glycoside hydrolase/deacetylase"/>
    <property type="match status" value="1"/>
</dbReference>
<dbReference type="GO" id="GO:0016810">
    <property type="term" value="F:hydrolase activity, acting on carbon-nitrogen (but not peptide) bonds"/>
    <property type="evidence" value="ECO:0007669"/>
    <property type="project" value="InterPro"/>
</dbReference>
<keyword evidence="1" id="KW-0812">Transmembrane</keyword>
<proteinExistence type="predicted"/>
<feature type="transmembrane region" description="Helical" evidence="1">
    <location>
        <begin position="12"/>
        <end position="38"/>
    </location>
</feature>
<evidence type="ECO:0000313" key="4">
    <source>
        <dbReference type="Proteomes" id="UP001329915"/>
    </source>
</evidence>
<keyword evidence="1" id="KW-1133">Transmembrane helix</keyword>
<dbReference type="InterPro" id="IPR050248">
    <property type="entry name" value="Polysacc_deacetylase_ArnD"/>
</dbReference>